<protein>
    <recommendedName>
        <fullName evidence="2">DUF2141 domain-containing protein</fullName>
    </recommendedName>
</protein>
<dbReference type="Pfam" id="PF09912">
    <property type="entry name" value="DUF2141"/>
    <property type="match status" value="1"/>
</dbReference>
<dbReference type="EMBL" id="VSSQ01000238">
    <property type="protein sequence ID" value="MPL87396.1"/>
    <property type="molecule type" value="Genomic_DNA"/>
</dbReference>
<gene>
    <name evidence="1" type="ORF">SDC9_33396</name>
</gene>
<dbReference type="InterPro" id="IPR018673">
    <property type="entry name" value="DUF2141"/>
</dbReference>
<sequence>MKNLIIPPKGLPDNNDKKYLRKMTGEIVNGSSAVTFENLPAGRYAVNILHDENKDGRINRGLLMPKEGIGFSNFQSVGFSNRPSFLKASFDLLSDKHVMAKIIYM</sequence>
<accession>A0A644V7R9</accession>
<dbReference type="AlphaFoldDB" id="A0A644V7R9"/>
<proteinExistence type="predicted"/>
<evidence type="ECO:0000313" key="1">
    <source>
        <dbReference type="EMBL" id="MPL87396.1"/>
    </source>
</evidence>
<name>A0A644V7R9_9ZZZZ</name>
<evidence type="ECO:0008006" key="2">
    <source>
        <dbReference type="Google" id="ProtNLM"/>
    </source>
</evidence>
<organism evidence="1">
    <name type="scientific">bioreactor metagenome</name>
    <dbReference type="NCBI Taxonomy" id="1076179"/>
    <lineage>
        <taxon>unclassified sequences</taxon>
        <taxon>metagenomes</taxon>
        <taxon>ecological metagenomes</taxon>
    </lineage>
</organism>
<comment type="caution">
    <text evidence="1">The sequence shown here is derived from an EMBL/GenBank/DDBJ whole genome shotgun (WGS) entry which is preliminary data.</text>
</comment>
<reference evidence="1" key="1">
    <citation type="submission" date="2019-08" db="EMBL/GenBank/DDBJ databases">
        <authorList>
            <person name="Kucharzyk K."/>
            <person name="Murdoch R.W."/>
            <person name="Higgins S."/>
            <person name="Loffler F."/>
        </authorList>
    </citation>
    <scope>NUCLEOTIDE SEQUENCE</scope>
</reference>